<sequence>MESWLKSCGAKGLDDLKLADFPGTGRGVKTLRSFKQGDTILTIPSDVLWTVDHAYADPVLGPVLRSVQPPLSTEDILALYLLFVRSREGDWMYDGLQSHIAALPTSYSSSVFFDEEELEVCAGSSLYTVTKQLQQLLVDDYRALVVRVLGPHPQLFPLDKFTLDDYIWALCTVWSRSMDFALPEGKSIRLVAPFADMLNHSSEVKQCHVYDPKSGNLSILAGKDYKAGDQAFINYGPIPNNRLLRLYGFVIPGNPHDSYDLVLATHSPAPRFEEKQKLWPKAGLESTSTIALTLTDPLPRSVLRYLRIQRLSEADLAAVKLQKANVADEQISKSNESEVLQFLVESLTGILDGFGIQLERLEEQLAKDFYPVGSNSWAAAHVSLGEQRILRLSRKRAQYLLTVVDSGKDGKAGAQSTASKACAYCGQESSQLMVCGRCKSVAYCGRQCQVAHYKNGHKAVCKAPASGKTEVE</sequence>
<organism evidence="10 11">
    <name type="scientific">Rhypophila decipiens</name>
    <dbReference type="NCBI Taxonomy" id="261697"/>
    <lineage>
        <taxon>Eukaryota</taxon>
        <taxon>Fungi</taxon>
        <taxon>Dikarya</taxon>
        <taxon>Ascomycota</taxon>
        <taxon>Pezizomycotina</taxon>
        <taxon>Sordariomycetes</taxon>
        <taxon>Sordariomycetidae</taxon>
        <taxon>Sordariales</taxon>
        <taxon>Naviculisporaceae</taxon>
        <taxon>Rhypophila</taxon>
    </lineage>
</organism>
<reference evidence="10" key="1">
    <citation type="journal article" date="2023" name="Mol. Phylogenet. Evol.">
        <title>Genome-scale phylogeny and comparative genomics of the fungal order Sordariales.</title>
        <authorList>
            <person name="Hensen N."/>
            <person name="Bonometti L."/>
            <person name="Westerberg I."/>
            <person name="Brannstrom I.O."/>
            <person name="Guillou S."/>
            <person name="Cros-Aarteil S."/>
            <person name="Calhoun S."/>
            <person name="Haridas S."/>
            <person name="Kuo A."/>
            <person name="Mondo S."/>
            <person name="Pangilinan J."/>
            <person name="Riley R."/>
            <person name="LaButti K."/>
            <person name="Andreopoulos B."/>
            <person name="Lipzen A."/>
            <person name="Chen C."/>
            <person name="Yan M."/>
            <person name="Daum C."/>
            <person name="Ng V."/>
            <person name="Clum A."/>
            <person name="Steindorff A."/>
            <person name="Ohm R.A."/>
            <person name="Martin F."/>
            <person name="Silar P."/>
            <person name="Natvig D.O."/>
            <person name="Lalanne C."/>
            <person name="Gautier V."/>
            <person name="Ament-Velasquez S.L."/>
            <person name="Kruys A."/>
            <person name="Hutchinson M.I."/>
            <person name="Powell A.J."/>
            <person name="Barry K."/>
            <person name="Miller A.N."/>
            <person name="Grigoriev I.V."/>
            <person name="Debuchy R."/>
            <person name="Gladieux P."/>
            <person name="Hiltunen Thoren M."/>
            <person name="Johannesson H."/>
        </authorList>
    </citation>
    <scope>NUCLEOTIDE SEQUENCE</scope>
    <source>
        <strain evidence="10">PSN293</strain>
    </source>
</reference>
<dbReference type="InterPro" id="IPR001214">
    <property type="entry name" value="SET_dom"/>
</dbReference>
<evidence type="ECO:0000256" key="6">
    <source>
        <dbReference type="ARBA" id="ARBA00022833"/>
    </source>
</evidence>
<keyword evidence="3" id="KW-0949">S-adenosyl-L-methionine</keyword>
<evidence type="ECO:0000256" key="4">
    <source>
        <dbReference type="ARBA" id="ARBA00022723"/>
    </source>
</evidence>
<evidence type="ECO:0000256" key="3">
    <source>
        <dbReference type="ARBA" id="ARBA00022691"/>
    </source>
</evidence>
<evidence type="ECO:0000259" key="9">
    <source>
        <dbReference type="PROSITE" id="PS50865"/>
    </source>
</evidence>
<feature type="domain" description="SET" evidence="8">
    <location>
        <begin position="14"/>
        <end position="236"/>
    </location>
</feature>
<protein>
    <submittedName>
        <fullName evidence="10">Rubisco LS methyltransferase</fullName>
    </submittedName>
</protein>
<dbReference type="InterPro" id="IPR050600">
    <property type="entry name" value="SETD3_SETD6_MTase"/>
</dbReference>
<keyword evidence="11" id="KW-1185">Reference proteome</keyword>
<proteinExistence type="predicted"/>
<dbReference type="Gene3D" id="6.10.140.2220">
    <property type="match status" value="1"/>
</dbReference>
<feature type="domain" description="MYND-type" evidence="9">
    <location>
        <begin position="422"/>
        <end position="461"/>
    </location>
</feature>
<keyword evidence="1 10" id="KW-0489">Methyltransferase</keyword>
<dbReference type="Pfam" id="PF01753">
    <property type="entry name" value="zf-MYND"/>
    <property type="match status" value="1"/>
</dbReference>
<name>A0AAN7B8F2_9PEZI</name>
<dbReference type="SUPFAM" id="SSF144232">
    <property type="entry name" value="HIT/MYND zinc finger-like"/>
    <property type="match status" value="1"/>
</dbReference>
<evidence type="ECO:0000256" key="2">
    <source>
        <dbReference type="ARBA" id="ARBA00022679"/>
    </source>
</evidence>
<dbReference type="Pfam" id="PF09273">
    <property type="entry name" value="Rubis-subs-bind"/>
    <property type="match status" value="1"/>
</dbReference>
<dbReference type="AlphaFoldDB" id="A0AAN7B8F2"/>
<dbReference type="PANTHER" id="PTHR13271:SF34">
    <property type="entry name" value="N-LYSINE METHYLTRANSFERASE SETD6"/>
    <property type="match status" value="1"/>
</dbReference>
<dbReference type="SUPFAM" id="SSF81822">
    <property type="entry name" value="RuBisCo LSMT C-terminal, substrate-binding domain"/>
    <property type="match status" value="1"/>
</dbReference>
<dbReference type="InterPro" id="IPR046341">
    <property type="entry name" value="SET_dom_sf"/>
</dbReference>
<dbReference type="InterPro" id="IPR015353">
    <property type="entry name" value="Rubisco_LSMT_subst-bd"/>
</dbReference>
<accession>A0AAN7B8F2</accession>
<dbReference type="InterPro" id="IPR002893">
    <property type="entry name" value="Znf_MYND"/>
</dbReference>
<evidence type="ECO:0000256" key="5">
    <source>
        <dbReference type="ARBA" id="ARBA00022771"/>
    </source>
</evidence>
<dbReference type="Gene3D" id="3.90.1410.10">
    <property type="entry name" value="set domain protein methyltransferase, domain 1"/>
    <property type="match status" value="1"/>
</dbReference>
<keyword evidence="2" id="KW-0808">Transferase</keyword>
<evidence type="ECO:0000259" key="8">
    <source>
        <dbReference type="PROSITE" id="PS50280"/>
    </source>
</evidence>
<evidence type="ECO:0000313" key="10">
    <source>
        <dbReference type="EMBL" id="KAK4214658.1"/>
    </source>
</evidence>
<dbReference type="GO" id="GO:0016279">
    <property type="term" value="F:protein-lysine N-methyltransferase activity"/>
    <property type="evidence" value="ECO:0007669"/>
    <property type="project" value="TreeGrafter"/>
</dbReference>
<dbReference type="GO" id="GO:0032259">
    <property type="term" value="P:methylation"/>
    <property type="evidence" value="ECO:0007669"/>
    <property type="project" value="UniProtKB-KW"/>
</dbReference>
<keyword evidence="4" id="KW-0479">Metal-binding</keyword>
<gene>
    <name evidence="10" type="ORF">QBC37DRAFT_145890</name>
</gene>
<dbReference type="CDD" id="cd10527">
    <property type="entry name" value="SET_LSMT"/>
    <property type="match status" value="1"/>
</dbReference>
<dbReference type="Pfam" id="PF00856">
    <property type="entry name" value="SET"/>
    <property type="match status" value="1"/>
</dbReference>
<dbReference type="SUPFAM" id="SSF82199">
    <property type="entry name" value="SET domain"/>
    <property type="match status" value="1"/>
</dbReference>
<evidence type="ECO:0000256" key="7">
    <source>
        <dbReference type="PROSITE-ProRule" id="PRU00134"/>
    </source>
</evidence>
<evidence type="ECO:0000256" key="1">
    <source>
        <dbReference type="ARBA" id="ARBA00022603"/>
    </source>
</evidence>
<dbReference type="EMBL" id="MU858090">
    <property type="protein sequence ID" value="KAK4214658.1"/>
    <property type="molecule type" value="Genomic_DNA"/>
</dbReference>
<evidence type="ECO:0000313" key="11">
    <source>
        <dbReference type="Proteomes" id="UP001301769"/>
    </source>
</evidence>
<dbReference type="PROSITE" id="PS50865">
    <property type="entry name" value="ZF_MYND_2"/>
    <property type="match status" value="1"/>
</dbReference>
<dbReference type="Gene3D" id="3.90.1420.10">
    <property type="entry name" value="Rubisco LSMT, substrate-binding domain"/>
    <property type="match status" value="1"/>
</dbReference>
<dbReference type="PROSITE" id="PS50280">
    <property type="entry name" value="SET"/>
    <property type="match status" value="1"/>
</dbReference>
<dbReference type="InterPro" id="IPR036464">
    <property type="entry name" value="Rubisco_LSMT_subst-bd_sf"/>
</dbReference>
<keyword evidence="6" id="KW-0862">Zinc</keyword>
<dbReference type="GO" id="GO:0005634">
    <property type="term" value="C:nucleus"/>
    <property type="evidence" value="ECO:0007669"/>
    <property type="project" value="TreeGrafter"/>
</dbReference>
<comment type="caution">
    <text evidence="10">The sequence shown here is derived from an EMBL/GenBank/DDBJ whole genome shotgun (WGS) entry which is preliminary data.</text>
</comment>
<reference evidence="10" key="2">
    <citation type="submission" date="2023-05" db="EMBL/GenBank/DDBJ databases">
        <authorList>
            <consortium name="Lawrence Berkeley National Laboratory"/>
            <person name="Steindorff A."/>
            <person name="Hensen N."/>
            <person name="Bonometti L."/>
            <person name="Westerberg I."/>
            <person name="Brannstrom I.O."/>
            <person name="Guillou S."/>
            <person name="Cros-Aarteil S."/>
            <person name="Calhoun S."/>
            <person name="Haridas S."/>
            <person name="Kuo A."/>
            <person name="Mondo S."/>
            <person name="Pangilinan J."/>
            <person name="Riley R."/>
            <person name="Labutti K."/>
            <person name="Andreopoulos B."/>
            <person name="Lipzen A."/>
            <person name="Chen C."/>
            <person name="Yanf M."/>
            <person name="Daum C."/>
            <person name="Ng V."/>
            <person name="Clum A."/>
            <person name="Ohm R."/>
            <person name="Martin F."/>
            <person name="Silar P."/>
            <person name="Natvig D."/>
            <person name="Lalanne C."/>
            <person name="Gautier V."/>
            <person name="Ament-Velasquez S.L."/>
            <person name="Kruys A."/>
            <person name="Hutchinson M.I."/>
            <person name="Powell A.J."/>
            <person name="Barry K."/>
            <person name="Miller A.N."/>
            <person name="Grigoriev I.V."/>
            <person name="Debuchy R."/>
            <person name="Gladieux P."/>
            <person name="Thoren M.H."/>
            <person name="Johannesson H."/>
        </authorList>
    </citation>
    <scope>NUCLEOTIDE SEQUENCE</scope>
    <source>
        <strain evidence="10">PSN293</strain>
    </source>
</reference>
<keyword evidence="5 7" id="KW-0863">Zinc-finger</keyword>
<dbReference type="PROSITE" id="PS01360">
    <property type="entry name" value="ZF_MYND_1"/>
    <property type="match status" value="1"/>
</dbReference>
<dbReference type="GO" id="GO:0008270">
    <property type="term" value="F:zinc ion binding"/>
    <property type="evidence" value="ECO:0007669"/>
    <property type="project" value="UniProtKB-KW"/>
</dbReference>
<dbReference type="PANTHER" id="PTHR13271">
    <property type="entry name" value="UNCHARACTERIZED PUTATIVE METHYLTRANSFERASE"/>
    <property type="match status" value="1"/>
</dbReference>
<dbReference type="Proteomes" id="UP001301769">
    <property type="component" value="Unassembled WGS sequence"/>
</dbReference>